<feature type="signal peptide" evidence="2">
    <location>
        <begin position="1"/>
        <end position="27"/>
    </location>
</feature>
<gene>
    <name evidence="3" type="ORF">FIV42_25305</name>
</gene>
<name>A0A4Y6Q0D0_PERCE</name>
<feature type="chain" id="PRO_5030106801" description="CHAT domain-containing protein" evidence="2">
    <location>
        <begin position="28"/>
        <end position="754"/>
    </location>
</feature>
<protein>
    <recommendedName>
        <fullName evidence="5">CHAT domain-containing protein</fullName>
    </recommendedName>
</protein>
<evidence type="ECO:0000313" key="3">
    <source>
        <dbReference type="EMBL" id="QDG53940.1"/>
    </source>
</evidence>
<feature type="region of interest" description="Disordered" evidence="1">
    <location>
        <begin position="735"/>
        <end position="754"/>
    </location>
</feature>
<feature type="compositionally biased region" description="Pro residues" evidence="1">
    <location>
        <begin position="449"/>
        <end position="465"/>
    </location>
</feature>
<reference evidence="3 4" key="1">
    <citation type="submission" date="2019-06" db="EMBL/GenBank/DDBJ databases">
        <title>Persicimonas caeni gen. nov., sp. nov., a predatory bacterium isolated from solar saltern.</title>
        <authorList>
            <person name="Wang S."/>
        </authorList>
    </citation>
    <scope>NUCLEOTIDE SEQUENCE [LARGE SCALE GENOMIC DNA]</scope>
    <source>
        <strain evidence="3 4">YN101</strain>
    </source>
</reference>
<evidence type="ECO:0008006" key="5">
    <source>
        <dbReference type="Google" id="ProtNLM"/>
    </source>
</evidence>
<organism evidence="3 4">
    <name type="scientific">Persicimonas caeni</name>
    <dbReference type="NCBI Taxonomy" id="2292766"/>
    <lineage>
        <taxon>Bacteria</taxon>
        <taxon>Deltaproteobacteria</taxon>
        <taxon>Bradymonadales</taxon>
        <taxon>Bradymonadaceae</taxon>
        <taxon>Persicimonas</taxon>
    </lineage>
</organism>
<accession>A0A5B8YC83</accession>
<dbReference type="AlphaFoldDB" id="A0A4Y6Q0D0"/>
<dbReference type="Proteomes" id="UP000315995">
    <property type="component" value="Chromosome"/>
</dbReference>
<dbReference type="PROSITE" id="PS51257">
    <property type="entry name" value="PROKAR_LIPOPROTEIN"/>
    <property type="match status" value="1"/>
</dbReference>
<evidence type="ECO:0000256" key="1">
    <source>
        <dbReference type="SAM" id="MobiDB-lite"/>
    </source>
</evidence>
<accession>A0A4Y6Q0D0</accession>
<keyword evidence="2" id="KW-0732">Signal</keyword>
<dbReference type="RefSeq" id="WP_141200390.1">
    <property type="nucleotide sequence ID" value="NZ_CP041186.1"/>
</dbReference>
<feature type="region of interest" description="Disordered" evidence="1">
    <location>
        <begin position="441"/>
        <end position="470"/>
    </location>
</feature>
<evidence type="ECO:0000313" key="4">
    <source>
        <dbReference type="Proteomes" id="UP000315995"/>
    </source>
</evidence>
<evidence type="ECO:0000256" key="2">
    <source>
        <dbReference type="SAM" id="SignalP"/>
    </source>
</evidence>
<dbReference type="EMBL" id="CP041186">
    <property type="protein sequence ID" value="QDG53940.1"/>
    <property type="molecule type" value="Genomic_DNA"/>
</dbReference>
<keyword evidence="4" id="KW-1185">Reference proteome</keyword>
<sequence length="754" mass="80844">MRPNTRHARRWLRLAALLIVSSTLLFGCGSDGESGEQDSGPPLDCESDDTLPCSFAEAGSDTNRQMLDLMVDARFKLIDGSTPAEVSAWLGDQPAVVEVGVNDDAIHFRVDGGRPAELWLPALTGDLPAPATDDSAAALTRTNELVAHTEGRSRETKRAAILTPFQWDFHEDSFGSTEADTVRKTLQRHADYQHDAAFEVAIDNAVTLDTLQNWHEFDVIHFSTHGTCWADEGEDECYDVGLLSGQRVGNVLTEVLGSGEQRDPEAIAASKQKANEQISEMDDPGLYLSLLQVQEVNSGVNELVFVVGVKADFFRAAYGHGLDDKFVFVNGCLSMSRVGRSIGEAITSDDSVYLGWDDTVDNEVALEATKALYPELAEHGYTSKVAIEKITDGLDQVRERIEQDLIQKGEEVPASLDAQLLKLRDGERDMRVREVVALLPSGGSVDIEPPAPAPQNPDDPEPAPTPRFQRLEEGGNITGFVDGMVGDGADDSLVPHVLVEGIDPEAGGPDADYKLYFELDGEQIGGKYPLRDHGQQVPMFPWAWAVTDLKVPTGRDMTPGTSYKLGVFLELPDGKTSRHSATELRINSACDAHFDAGPVSWSAGAAQPDTPFGSIVATDLGQEGTMQLLLNSPDGSTSMVATAGVPYDGPGSYPVSLVFTSSGSTAESIIGLESPRDDNGDRVLGTLTIDRILGDAPHLLAEGIVQGTVENPDTDTAYQANASFTVPISVAVPGGGDNAGNSSDWDQACGLERH</sequence>
<proteinExistence type="predicted"/>